<organism evidence="17 18">
    <name type="scientific">Pikeienuella piscinae</name>
    <dbReference type="NCBI Taxonomy" id="2748098"/>
    <lineage>
        <taxon>Bacteria</taxon>
        <taxon>Pseudomonadati</taxon>
        <taxon>Pseudomonadota</taxon>
        <taxon>Alphaproteobacteria</taxon>
        <taxon>Rhodobacterales</taxon>
        <taxon>Paracoccaceae</taxon>
        <taxon>Pikeienuella</taxon>
    </lineage>
</organism>
<evidence type="ECO:0000256" key="12">
    <source>
        <dbReference type="ARBA" id="ARBA00022982"/>
    </source>
</evidence>
<evidence type="ECO:0000313" key="17">
    <source>
        <dbReference type="EMBL" id="QIE56821.1"/>
    </source>
</evidence>
<gene>
    <name evidence="17" type="primary">sdhD</name>
    <name evidence="17" type="ORF">G5B40_16085</name>
</gene>
<dbReference type="CDD" id="cd03495">
    <property type="entry name" value="SQR_TypeC_SdhD_like"/>
    <property type="match status" value="1"/>
</dbReference>
<dbReference type="SUPFAM" id="SSF81343">
    <property type="entry name" value="Fumarate reductase respiratory complex transmembrane subunits"/>
    <property type="match status" value="1"/>
</dbReference>
<dbReference type="GO" id="GO:0020037">
    <property type="term" value="F:heme binding"/>
    <property type="evidence" value="ECO:0007669"/>
    <property type="project" value="InterPro"/>
</dbReference>
<dbReference type="EMBL" id="CP049056">
    <property type="protein sequence ID" value="QIE56821.1"/>
    <property type="molecule type" value="Genomic_DNA"/>
</dbReference>
<evidence type="ECO:0000313" key="18">
    <source>
        <dbReference type="Proteomes" id="UP000503336"/>
    </source>
</evidence>
<dbReference type="Proteomes" id="UP000503336">
    <property type="component" value="Chromosome"/>
</dbReference>
<comment type="pathway">
    <text evidence="4">Carbohydrate metabolism; tricarboxylic acid cycle.</text>
</comment>
<comment type="cofactor">
    <cofactor evidence="1">
        <name>heme</name>
        <dbReference type="ChEBI" id="CHEBI:30413"/>
    </cofactor>
</comment>
<dbReference type="Pfam" id="PF01127">
    <property type="entry name" value="Sdh_cyt"/>
    <property type="match status" value="1"/>
</dbReference>
<keyword evidence="7" id="KW-0813">Transport</keyword>
<feature type="transmembrane region" description="Helical" evidence="16">
    <location>
        <begin position="61"/>
        <end position="79"/>
    </location>
</feature>
<keyword evidence="18" id="KW-1185">Reference proteome</keyword>
<accession>A0A7L5BZB4</accession>
<keyword evidence="12" id="KW-0249">Electron transport</keyword>
<feature type="transmembrane region" description="Helical" evidence="16">
    <location>
        <begin position="99"/>
        <end position="123"/>
    </location>
</feature>
<evidence type="ECO:0000256" key="7">
    <source>
        <dbReference type="ARBA" id="ARBA00022448"/>
    </source>
</evidence>
<evidence type="ECO:0000256" key="8">
    <source>
        <dbReference type="ARBA" id="ARBA00022532"/>
    </source>
</evidence>
<dbReference type="InterPro" id="IPR014312">
    <property type="entry name" value="Succ_DH_anchor"/>
</dbReference>
<dbReference type="Gene3D" id="1.20.1300.10">
    <property type="entry name" value="Fumarate reductase/succinate dehydrogenase, transmembrane subunit"/>
    <property type="match status" value="1"/>
</dbReference>
<keyword evidence="9" id="KW-0349">Heme</keyword>
<proteinExistence type="predicted"/>
<dbReference type="GO" id="GO:0006099">
    <property type="term" value="P:tricarboxylic acid cycle"/>
    <property type="evidence" value="ECO:0007669"/>
    <property type="project" value="UniProtKB-UniPathway"/>
</dbReference>
<dbReference type="NCBIfam" id="TIGR02968">
    <property type="entry name" value="succ_dehyd_anc"/>
    <property type="match status" value="1"/>
</dbReference>
<evidence type="ECO:0000256" key="5">
    <source>
        <dbReference type="ARBA" id="ARBA00011558"/>
    </source>
</evidence>
<evidence type="ECO:0000256" key="16">
    <source>
        <dbReference type="SAM" id="Phobius"/>
    </source>
</evidence>
<dbReference type="InterPro" id="IPR000701">
    <property type="entry name" value="SuccDH_FuR_B_TM-su"/>
</dbReference>
<name>A0A7L5BZB4_9RHOB</name>
<evidence type="ECO:0000256" key="9">
    <source>
        <dbReference type="ARBA" id="ARBA00022617"/>
    </source>
</evidence>
<keyword evidence="14" id="KW-0408">Iron</keyword>
<evidence type="ECO:0000256" key="6">
    <source>
        <dbReference type="ARBA" id="ARBA00019425"/>
    </source>
</evidence>
<dbReference type="InterPro" id="IPR034804">
    <property type="entry name" value="SQR/QFR_C/D"/>
</dbReference>
<evidence type="ECO:0000256" key="1">
    <source>
        <dbReference type="ARBA" id="ARBA00001971"/>
    </source>
</evidence>
<dbReference type="GO" id="GO:0016020">
    <property type="term" value="C:membrane"/>
    <property type="evidence" value="ECO:0007669"/>
    <property type="project" value="UniProtKB-SubCell"/>
</dbReference>
<keyword evidence="13 16" id="KW-1133">Transmembrane helix</keyword>
<comment type="subunit">
    <text evidence="5">Part of an enzyme complex containing four subunits: a flavoprotein, an iron-sulfur protein, plus two membrane-anchoring proteins, SdhC and SdhD.</text>
</comment>
<evidence type="ECO:0000256" key="11">
    <source>
        <dbReference type="ARBA" id="ARBA00022723"/>
    </source>
</evidence>
<evidence type="ECO:0000256" key="15">
    <source>
        <dbReference type="ARBA" id="ARBA00023136"/>
    </source>
</evidence>
<protein>
    <recommendedName>
        <fullName evidence="6">Succinate dehydrogenase hydrophobic membrane anchor subunit</fullName>
    </recommendedName>
</protein>
<evidence type="ECO:0000256" key="13">
    <source>
        <dbReference type="ARBA" id="ARBA00022989"/>
    </source>
</evidence>
<comment type="subcellular location">
    <subcellularLocation>
        <location evidence="3">Membrane</location>
        <topology evidence="3">Multi-pass membrane protein</topology>
    </subcellularLocation>
</comment>
<keyword evidence="8" id="KW-0816">Tricarboxylic acid cycle</keyword>
<keyword evidence="11" id="KW-0479">Metal-binding</keyword>
<dbReference type="KEGG" id="hdh:G5B40_16085"/>
<reference evidence="17 18" key="1">
    <citation type="submission" date="2020-02" db="EMBL/GenBank/DDBJ databases">
        <title>complete genome sequence of Rhodobacteraceae bacterium.</title>
        <authorList>
            <person name="Park J."/>
            <person name="Kim Y.-S."/>
            <person name="Kim K.-H."/>
        </authorList>
    </citation>
    <scope>NUCLEOTIDE SEQUENCE [LARGE SCALE GENOMIC DNA]</scope>
    <source>
        <strain evidence="17 18">RR4-56</strain>
    </source>
</reference>
<evidence type="ECO:0000256" key="10">
    <source>
        <dbReference type="ARBA" id="ARBA00022692"/>
    </source>
</evidence>
<dbReference type="RefSeq" id="WP_165100607.1">
    <property type="nucleotide sequence ID" value="NZ_CP049056.1"/>
</dbReference>
<dbReference type="UniPathway" id="UPA00223"/>
<evidence type="ECO:0000256" key="2">
    <source>
        <dbReference type="ARBA" id="ARBA00004050"/>
    </source>
</evidence>
<feature type="transmembrane region" description="Helical" evidence="16">
    <location>
        <begin position="28"/>
        <end position="49"/>
    </location>
</feature>
<comment type="function">
    <text evidence="2">Membrane-anchoring subunit of succinate dehydrogenase (SDH).</text>
</comment>
<dbReference type="GO" id="GO:0046872">
    <property type="term" value="F:metal ion binding"/>
    <property type="evidence" value="ECO:0007669"/>
    <property type="project" value="UniProtKB-KW"/>
</dbReference>
<evidence type="ECO:0000256" key="14">
    <source>
        <dbReference type="ARBA" id="ARBA00023004"/>
    </source>
</evidence>
<keyword evidence="15 16" id="KW-0472">Membrane</keyword>
<keyword evidence="10 16" id="KW-0812">Transmembrane</keyword>
<sequence length="125" mass="13288">MSYLTDRARATGLGSAKDGTGHFWSQRITAIALVPLGLLFVFPFAIALGDGYEAVRALYGAPYHAIVAGLFIVVAFNHLRLGIQVVVEDYVHGGARTVILVLNTLFCALFAFGGLFAVARIAFAG</sequence>
<dbReference type="AlphaFoldDB" id="A0A7L5BZB4"/>
<evidence type="ECO:0000256" key="3">
    <source>
        <dbReference type="ARBA" id="ARBA00004141"/>
    </source>
</evidence>
<evidence type="ECO:0000256" key="4">
    <source>
        <dbReference type="ARBA" id="ARBA00005163"/>
    </source>
</evidence>